<dbReference type="EMBL" id="FZNN01000027">
    <property type="protein sequence ID" value="SNR80232.1"/>
    <property type="molecule type" value="Genomic_DNA"/>
</dbReference>
<dbReference type="PANTHER" id="PTHR11487:SF0">
    <property type="entry name" value="S-ACYL FATTY ACID SYNTHASE THIOESTERASE, MEDIUM CHAIN"/>
    <property type="match status" value="1"/>
</dbReference>
<dbReference type="SUPFAM" id="SSF53474">
    <property type="entry name" value="alpha/beta-Hydrolases"/>
    <property type="match status" value="1"/>
</dbReference>
<dbReference type="InterPro" id="IPR029058">
    <property type="entry name" value="AB_hydrolase_fold"/>
</dbReference>
<organism evidence="3 4">
    <name type="scientific">Puniceibacterium sediminis</name>
    <dbReference type="NCBI Taxonomy" id="1608407"/>
    <lineage>
        <taxon>Bacteria</taxon>
        <taxon>Pseudomonadati</taxon>
        <taxon>Pseudomonadota</taxon>
        <taxon>Alphaproteobacteria</taxon>
        <taxon>Rhodobacterales</taxon>
        <taxon>Paracoccaceae</taxon>
        <taxon>Puniceibacterium</taxon>
    </lineage>
</organism>
<evidence type="ECO:0000259" key="2">
    <source>
        <dbReference type="Pfam" id="PF00975"/>
    </source>
</evidence>
<feature type="domain" description="Thioesterase" evidence="2">
    <location>
        <begin position="3"/>
        <end position="222"/>
    </location>
</feature>
<evidence type="ECO:0000313" key="3">
    <source>
        <dbReference type="EMBL" id="SNR80232.1"/>
    </source>
</evidence>
<evidence type="ECO:0000256" key="1">
    <source>
        <dbReference type="ARBA" id="ARBA00007169"/>
    </source>
</evidence>
<evidence type="ECO:0000313" key="4">
    <source>
        <dbReference type="Proteomes" id="UP000198417"/>
    </source>
</evidence>
<dbReference type="GO" id="GO:0008610">
    <property type="term" value="P:lipid biosynthetic process"/>
    <property type="evidence" value="ECO:0007669"/>
    <property type="project" value="TreeGrafter"/>
</dbReference>
<name>A0A238ZAX9_9RHOB</name>
<proteinExistence type="inferred from homology"/>
<dbReference type="OrthoDB" id="8480037at2"/>
<accession>A0A238ZAX9</accession>
<keyword evidence="4" id="KW-1185">Reference proteome</keyword>
<dbReference type="Pfam" id="PF00975">
    <property type="entry name" value="Thioesterase"/>
    <property type="match status" value="1"/>
</dbReference>
<dbReference type="InterPro" id="IPR001031">
    <property type="entry name" value="Thioesterase"/>
</dbReference>
<dbReference type="RefSeq" id="WP_089273467.1">
    <property type="nucleotide sequence ID" value="NZ_FZNN01000027.1"/>
</dbReference>
<dbReference type="Gene3D" id="3.40.50.1820">
    <property type="entry name" value="alpha/beta hydrolase"/>
    <property type="match status" value="1"/>
</dbReference>
<dbReference type="InterPro" id="IPR012223">
    <property type="entry name" value="TEII"/>
</dbReference>
<dbReference type="AlphaFoldDB" id="A0A238ZAX9"/>
<protein>
    <submittedName>
        <fullName evidence="3">Surfactin synthase thioesterase subunit</fullName>
    </submittedName>
</protein>
<comment type="similarity">
    <text evidence="1">Belongs to the thioesterase family.</text>
</comment>
<reference evidence="3 4" key="1">
    <citation type="submission" date="2017-06" db="EMBL/GenBank/DDBJ databases">
        <authorList>
            <person name="Kim H.J."/>
            <person name="Triplett B.A."/>
        </authorList>
    </citation>
    <scope>NUCLEOTIDE SEQUENCE [LARGE SCALE GENOMIC DNA]</scope>
    <source>
        <strain evidence="3 4">DSM 29052</strain>
    </source>
</reference>
<sequence length="232" mass="26118">MRDLICLPFAGGGTAFFHPWTVQPPRGIKIHPICLPGREARIREVPFTRMAPLLDWLDAQLAPTLHRPHILFGHSMGGAICYALCLRRMERDLPLPQALVVSACLPPPIQRPVMMHKLDKPALLDRLRSYDPANLAFDTYPELWDLMEPVLRADFSVVETFDPSETPPLPIPVISLSGRDDPLVPATEMARWSDRGRGFQHHFFDGGHFFLRDAPAEVLHSVARSVLELTGR</sequence>
<dbReference type="Proteomes" id="UP000198417">
    <property type="component" value="Unassembled WGS sequence"/>
</dbReference>
<gene>
    <name evidence="3" type="ORF">SAMN06265370_1277</name>
</gene>
<dbReference type="PANTHER" id="PTHR11487">
    <property type="entry name" value="THIOESTERASE"/>
    <property type="match status" value="1"/>
</dbReference>